<dbReference type="InterPro" id="IPR001394">
    <property type="entry name" value="Peptidase_C19_UCH"/>
</dbReference>
<dbReference type="GO" id="GO:0005634">
    <property type="term" value="C:nucleus"/>
    <property type="evidence" value="ECO:0007669"/>
    <property type="project" value="TreeGrafter"/>
</dbReference>
<keyword evidence="3" id="KW-1185">Reference proteome</keyword>
<dbReference type="InterPro" id="IPR050164">
    <property type="entry name" value="Peptidase_C19"/>
</dbReference>
<dbReference type="GO" id="GO:0031647">
    <property type="term" value="P:regulation of protein stability"/>
    <property type="evidence" value="ECO:0007669"/>
    <property type="project" value="TreeGrafter"/>
</dbReference>
<dbReference type="GO" id="GO:0005829">
    <property type="term" value="C:cytosol"/>
    <property type="evidence" value="ECO:0007669"/>
    <property type="project" value="TreeGrafter"/>
</dbReference>
<reference evidence="2 3" key="1">
    <citation type="submission" date="2024-03" db="EMBL/GenBank/DDBJ databases">
        <title>The Acrasis kona genome and developmental transcriptomes reveal deep origins of eukaryotic multicellular pathways.</title>
        <authorList>
            <person name="Sheikh S."/>
            <person name="Fu C.-J."/>
            <person name="Brown M.W."/>
            <person name="Baldauf S.L."/>
        </authorList>
    </citation>
    <scope>NUCLEOTIDE SEQUENCE [LARGE SCALE GENOMIC DNA]</scope>
    <source>
        <strain evidence="2 3">ATCC MYA-3509</strain>
    </source>
</reference>
<dbReference type="GO" id="GO:0004843">
    <property type="term" value="F:cysteine-type deubiquitinase activity"/>
    <property type="evidence" value="ECO:0007669"/>
    <property type="project" value="InterPro"/>
</dbReference>
<feature type="domain" description="USP" evidence="1">
    <location>
        <begin position="65"/>
        <end position="351"/>
    </location>
</feature>
<protein>
    <submittedName>
        <fullName evidence="2">Ubiquitin carboxyl-terminal hydrolase</fullName>
    </submittedName>
</protein>
<dbReference type="Pfam" id="PF00443">
    <property type="entry name" value="UCH"/>
    <property type="match status" value="1"/>
</dbReference>
<gene>
    <name evidence="2" type="ORF">AKO1_014565</name>
</gene>
<dbReference type="Gene3D" id="3.90.70.10">
    <property type="entry name" value="Cysteine proteinases"/>
    <property type="match status" value="1"/>
</dbReference>
<accession>A0AAW2Z190</accession>
<dbReference type="InterPro" id="IPR018200">
    <property type="entry name" value="USP_CS"/>
</dbReference>
<dbReference type="Proteomes" id="UP001431209">
    <property type="component" value="Unassembled WGS sequence"/>
</dbReference>
<sequence length="384" mass="44144">MNLRRTDNRYDLHQTTWFSWITDRITLKTVSIAATFSGIALLTGVAVGRSNSTQKNNVDESKKYVGIYNEGATCYMNTLIQTLFHLPEFKRRIFASRSSSGIIYAFQKLFYNMQFNNGATASTANLMDAFGWGNTDANIQQDIQELTRLLLEVLENVNPQLTALFEGQTRSYIECTKVDFKSSRIEMFHDLQLDVSRSKNVLQSFVNYTSPELLYGPNQYNTDDQRYGRQDALKGVRFVTLPPVLMLHLERYTFNPYTQARTKINTPYDVELKINLSRFVEDSDNNDVYCLHSVLVHKGNVNSGHYYNYVRTSLGVSDADVWHKFNDDTVSEVGEYEVLSSKAYMLCYVRESEIPNVMCKFQKSEISPQLVERIERDSGMCVIL</sequence>
<dbReference type="PANTHER" id="PTHR24006">
    <property type="entry name" value="UBIQUITIN CARBOXYL-TERMINAL HYDROLASE"/>
    <property type="match status" value="1"/>
</dbReference>
<proteinExistence type="predicted"/>
<name>A0AAW2Z190_9EUKA</name>
<dbReference type="PROSITE" id="PS00973">
    <property type="entry name" value="USP_2"/>
    <property type="match status" value="1"/>
</dbReference>
<evidence type="ECO:0000313" key="3">
    <source>
        <dbReference type="Proteomes" id="UP001431209"/>
    </source>
</evidence>
<dbReference type="AlphaFoldDB" id="A0AAW2Z190"/>
<evidence type="ECO:0000259" key="1">
    <source>
        <dbReference type="PROSITE" id="PS50235"/>
    </source>
</evidence>
<keyword evidence="2" id="KW-0378">Hydrolase</keyword>
<comment type="caution">
    <text evidence="2">The sequence shown here is derived from an EMBL/GenBank/DDBJ whole genome shotgun (WGS) entry which is preliminary data.</text>
</comment>
<evidence type="ECO:0000313" key="2">
    <source>
        <dbReference type="EMBL" id="KAL0483572.1"/>
    </source>
</evidence>
<dbReference type="InterPro" id="IPR028889">
    <property type="entry name" value="USP"/>
</dbReference>
<dbReference type="EMBL" id="JAOPGA020000969">
    <property type="protein sequence ID" value="KAL0483572.1"/>
    <property type="molecule type" value="Genomic_DNA"/>
</dbReference>
<dbReference type="PROSITE" id="PS50235">
    <property type="entry name" value="USP_3"/>
    <property type="match status" value="1"/>
</dbReference>
<organism evidence="2 3">
    <name type="scientific">Acrasis kona</name>
    <dbReference type="NCBI Taxonomy" id="1008807"/>
    <lineage>
        <taxon>Eukaryota</taxon>
        <taxon>Discoba</taxon>
        <taxon>Heterolobosea</taxon>
        <taxon>Tetramitia</taxon>
        <taxon>Eutetramitia</taxon>
        <taxon>Acrasidae</taxon>
        <taxon>Acrasis</taxon>
    </lineage>
</organism>
<dbReference type="SUPFAM" id="SSF54001">
    <property type="entry name" value="Cysteine proteinases"/>
    <property type="match status" value="1"/>
</dbReference>
<dbReference type="PANTHER" id="PTHR24006:SF644">
    <property type="entry name" value="UBIQUITIN CARBOXYL-TERMINAL HYDROLASE 7"/>
    <property type="match status" value="1"/>
</dbReference>
<dbReference type="GO" id="GO:0016579">
    <property type="term" value="P:protein deubiquitination"/>
    <property type="evidence" value="ECO:0007669"/>
    <property type="project" value="InterPro"/>
</dbReference>
<dbReference type="InterPro" id="IPR038765">
    <property type="entry name" value="Papain-like_cys_pep_sf"/>
</dbReference>